<evidence type="ECO:0000259" key="4">
    <source>
        <dbReference type="PROSITE" id="PS50977"/>
    </source>
</evidence>
<dbReference type="EMBL" id="CP003732">
    <property type="protein sequence ID" value="AFV10334.1"/>
    <property type="molecule type" value="Genomic_DNA"/>
</dbReference>
<dbReference type="STRING" id="1089553.Tph_c00850"/>
<dbReference type="RefSeq" id="WP_015049254.1">
    <property type="nucleotide sequence ID" value="NC_018870.1"/>
</dbReference>
<dbReference type="HOGENOM" id="CLU_069356_1_4_9"/>
<feature type="domain" description="HTH tetR-type" evidence="4">
    <location>
        <begin position="12"/>
        <end position="72"/>
    </location>
</feature>
<keyword evidence="6" id="KW-1185">Reference proteome</keyword>
<evidence type="ECO:0000256" key="2">
    <source>
        <dbReference type="PROSITE-ProRule" id="PRU00335"/>
    </source>
</evidence>
<evidence type="ECO:0000256" key="1">
    <source>
        <dbReference type="ARBA" id="ARBA00023125"/>
    </source>
</evidence>
<gene>
    <name evidence="5" type="ordered locus">Tph_c00850</name>
</gene>
<accession>K4LQH5</accession>
<dbReference type="Pfam" id="PF00440">
    <property type="entry name" value="TetR_N"/>
    <property type="match status" value="1"/>
</dbReference>
<name>K4LQH5_THEPS</name>
<organism evidence="5 6">
    <name type="scientific">Thermacetogenium phaeum (strain ATCC BAA-254 / DSM 26808 / PB)</name>
    <dbReference type="NCBI Taxonomy" id="1089553"/>
    <lineage>
        <taxon>Bacteria</taxon>
        <taxon>Bacillati</taxon>
        <taxon>Bacillota</taxon>
        <taxon>Clostridia</taxon>
        <taxon>Thermoanaerobacterales</taxon>
        <taxon>Thermoanaerobacteraceae</taxon>
        <taxon>Thermacetogenium</taxon>
    </lineage>
</organism>
<dbReference type="AlphaFoldDB" id="K4LQH5"/>
<dbReference type="SUPFAM" id="SSF46689">
    <property type="entry name" value="Homeodomain-like"/>
    <property type="match status" value="1"/>
</dbReference>
<proteinExistence type="predicted"/>
<keyword evidence="1 2" id="KW-0238">DNA-binding</keyword>
<protein>
    <submittedName>
        <fullName evidence="5">TetR-like transcriptional regulator</fullName>
    </submittedName>
</protein>
<keyword evidence="3" id="KW-0812">Transmembrane</keyword>
<dbReference type="PROSITE" id="PS50977">
    <property type="entry name" value="HTH_TETR_2"/>
    <property type="match status" value="1"/>
</dbReference>
<dbReference type="OrthoDB" id="9785164at2"/>
<dbReference type="GO" id="GO:0003677">
    <property type="term" value="F:DNA binding"/>
    <property type="evidence" value="ECO:0007669"/>
    <property type="project" value="UniProtKB-UniRule"/>
</dbReference>
<dbReference type="Gene3D" id="1.10.357.10">
    <property type="entry name" value="Tetracycline Repressor, domain 2"/>
    <property type="match status" value="1"/>
</dbReference>
<feature type="transmembrane region" description="Helical" evidence="3">
    <location>
        <begin position="183"/>
        <end position="201"/>
    </location>
</feature>
<dbReference type="PANTHER" id="PTHR30328:SF54">
    <property type="entry name" value="HTH-TYPE TRANSCRIPTIONAL REPRESSOR SCO4008"/>
    <property type="match status" value="1"/>
</dbReference>
<dbReference type="PRINTS" id="PR00455">
    <property type="entry name" value="HTHTETR"/>
</dbReference>
<sequence>MISLEKENNGNNETRERIVNASIQLFSEKGFDATRVNEIARAANVNKALIYYYFKNKEDILDYLVHSLFDSVTTITMNFIQVSIIKMIKEGHLDIEPDRLRFANEEARECFLQNVHIYYERLLDYALENKAIIRILMLESLKNGKHQNALFRLVDLTKSSNDNSIFRTISDADSDFSYSHDMILFQVFFSLFPLVCFAAYYDDIKEISLLNDQELRSAFLRSFEILVASLVSNKEILLRSPPTGV</sequence>
<dbReference type="eggNOG" id="COG1309">
    <property type="taxonomic scope" value="Bacteria"/>
</dbReference>
<dbReference type="KEGG" id="tpz:Tph_c00850"/>
<keyword evidence="3" id="KW-1133">Transmembrane helix</keyword>
<keyword evidence="3" id="KW-0472">Membrane</keyword>
<dbReference type="InterPro" id="IPR050109">
    <property type="entry name" value="HTH-type_TetR-like_transc_reg"/>
</dbReference>
<dbReference type="Proteomes" id="UP000000467">
    <property type="component" value="Chromosome"/>
</dbReference>
<evidence type="ECO:0000313" key="5">
    <source>
        <dbReference type="EMBL" id="AFV10334.1"/>
    </source>
</evidence>
<feature type="DNA-binding region" description="H-T-H motif" evidence="2">
    <location>
        <begin position="35"/>
        <end position="54"/>
    </location>
</feature>
<dbReference type="GO" id="GO:0006355">
    <property type="term" value="P:regulation of DNA-templated transcription"/>
    <property type="evidence" value="ECO:0007669"/>
    <property type="project" value="UniProtKB-ARBA"/>
</dbReference>
<dbReference type="InterPro" id="IPR009057">
    <property type="entry name" value="Homeodomain-like_sf"/>
</dbReference>
<dbReference type="PANTHER" id="PTHR30328">
    <property type="entry name" value="TRANSCRIPTIONAL REPRESSOR"/>
    <property type="match status" value="1"/>
</dbReference>
<reference evidence="5 6" key="1">
    <citation type="journal article" date="2012" name="BMC Genomics">
        <title>Genome-guided analysis of physiological and morphological traits of the fermentative acetate oxidizer Thermacetogenium phaeum.</title>
        <authorList>
            <person name="Oehler D."/>
            <person name="Poehlein A."/>
            <person name="Leimbach A."/>
            <person name="Muller N."/>
            <person name="Daniel R."/>
            <person name="Gottschalk G."/>
            <person name="Schink B."/>
        </authorList>
    </citation>
    <scope>NUCLEOTIDE SEQUENCE [LARGE SCALE GENOMIC DNA]</scope>
    <source>
        <strain evidence="6">ATCC BAA-254 / DSM 26808 / PB</strain>
    </source>
</reference>
<evidence type="ECO:0000313" key="6">
    <source>
        <dbReference type="Proteomes" id="UP000000467"/>
    </source>
</evidence>
<evidence type="ECO:0000256" key="3">
    <source>
        <dbReference type="SAM" id="Phobius"/>
    </source>
</evidence>
<dbReference type="InterPro" id="IPR001647">
    <property type="entry name" value="HTH_TetR"/>
</dbReference>